<proteinExistence type="predicted"/>
<evidence type="ECO:0000256" key="3">
    <source>
        <dbReference type="ARBA" id="ARBA00022827"/>
    </source>
</evidence>
<sequence length="380" mass="41935">MLATASGSQANGVKFKFVVIGGGIAGVTCVEMVTEMIQDFDVTEELPSQLESEYVNVTVVQRQVASLDSVNKMFQKRLVNARRIIVVGNGGIATELVYRIEGCEVVWAIKDDSINCVFLDPGASHFLLPRLNEPKKTERGPIKRMTYTLEGDSKEDPQPGGSGQAMGSALGPDWSVKLPIHGAESVSHRITVEYSVEVVRLMSPHELERAKRSAEVPLQIDDEFSKKTWPVYVQLSNGKVFGCDFVVSATGVQPCTEIFTNNNKMRLWGQARQMGAYAAQCMIADSTGDDIDLDICFELFVHVTKFFSNKVILLGRFNGQDLGDGYEILLRVTEAELLHEVLCAVCSVGNGLLVTQRDDSSTTRWALTMEWASKLLRDLE</sequence>
<evidence type="ECO:0000256" key="1">
    <source>
        <dbReference type="ARBA" id="ARBA00001974"/>
    </source>
</evidence>
<dbReference type="InterPro" id="IPR050260">
    <property type="entry name" value="FAD-bd_OxRdtase"/>
</dbReference>
<comment type="caution">
    <text evidence="5">The sequence shown here is derived from an EMBL/GenBank/DDBJ whole genome shotgun (WGS) entry which is preliminary data.</text>
</comment>
<evidence type="ECO:0008006" key="7">
    <source>
        <dbReference type="Google" id="ProtNLM"/>
    </source>
</evidence>
<reference evidence="5" key="1">
    <citation type="journal article" date="2023" name="Mol. Biol. Evol.">
        <title>Third-Generation Sequencing Reveals the Adaptive Role of the Epigenome in Three Deep-Sea Polychaetes.</title>
        <authorList>
            <person name="Perez M."/>
            <person name="Aroh O."/>
            <person name="Sun Y."/>
            <person name="Lan Y."/>
            <person name="Juniper S.K."/>
            <person name="Young C.R."/>
            <person name="Angers B."/>
            <person name="Qian P.Y."/>
        </authorList>
    </citation>
    <scope>NUCLEOTIDE SEQUENCE</scope>
    <source>
        <strain evidence="5">R07B-5</strain>
    </source>
</reference>
<keyword evidence="6" id="KW-1185">Reference proteome</keyword>
<keyword evidence="3" id="KW-0274">FAD</keyword>
<dbReference type="InterPro" id="IPR036188">
    <property type="entry name" value="FAD/NAD-bd_sf"/>
</dbReference>
<accession>A0AAD9UDR5</accession>
<organism evidence="5 6">
    <name type="scientific">Ridgeia piscesae</name>
    <name type="common">Tubeworm</name>
    <dbReference type="NCBI Taxonomy" id="27915"/>
    <lineage>
        <taxon>Eukaryota</taxon>
        <taxon>Metazoa</taxon>
        <taxon>Spiralia</taxon>
        <taxon>Lophotrochozoa</taxon>
        <taxon>Annelida</taxon>
        <taxon>Polychaeta</taxon>
        <taxon>Sedentaria</taxon>
        <taxon>Canalipalpata</taxon>
        <taxon>Sabellida</taxon>
        <taxon>Siboglinidae</taxon>
        <taxon>Ridgeia</taxon>
    </lineage>
</organism>
<evidence type="ECO:0000313" key="5">
    <source>
        <dbReference type="EMBL" id="KAK2185687.1"/>
    </source>
</evidence>
<dbReference type="EMBL" id="JAODUO010000226">
    <property type="protein sequence ID" value="KAK2185687.1"/>
    <property type="molecule type" value="Genomic_DNA"/>
</dbReference>
<dbReference type="SUPFAM" id="SSF51905">
    <property type="entry name" value="FAD/NAD(P)-binding domain"/>
    <property type="match status" value="1"/>
</dbReference>
<dbReference type="PANTHER" id="PTHR43429:SF2">
    <property type="entry name" value="PYRIDINE NUCLEOTIDE-DISULFIDE OXIDOREDUCTASE DOMAIN-CONTAINING PROTEIN 1"/>
    <property type="match status" value="1"/>
</dbReference>
<protein>
    <recommendedName>
        <fullName evidence="7">Pyridine nucleotide-disulfide oxidoreductase domain-containing protein 1</fullName>
    </recommendedName>
</protein>
<feature type="region of interest" description="Disordered" evidence="4">
    <location>
        <begin position="148"/>
        <end position="167"/>
    </location>
</feature>
<name>A0AAD9UDR5_RIDPI</name>
<dbReference type="PANTHER" id="PTHR43429">
    <property type="entry name" value="PYRIDINE NUCLEOTIDE-DISULFIDE OXIDOREDUCTASE DOMAIN-CONTAINING"/>
    <property type="match status" value="1"/>
</dbReference>
<gene>
    <name evidence="5" type="ORF">NP493_226g03003</name>
</gene>
<evidence type="ECO:0000256" key="2">
    <source>
        <dbReference type="ARBA" id="ARBA00022630"/>
    </source>
</evidence>
<comment type="cofactor">
    <cofactor evidence="1">
        <name>FAD</name>
        <dbReference type="ChEBI" id="CHEBI:57692"/>
    </cofactor>
</comment>
<evidence type="ECO:0000313" key="6">
    <source>
        <dbReference type="Proteomes" id="UP001209878"/>
    </source>
</evidence>
<dbReference type="Proteomes" id="UP001209878">
    <property type="component" value="Unassembled WGS sequence"/>
</dbReference>
<keyword evidence="2" id="KW-0285">Flavoprotein</keyword>
<evidence type="ECO:0000256" key="4">
    <source>
        <dbReference type="SAM" id="MobiDB-lite"/>
    </source>
</evidence>
<dbReference type="AlphaFoldDB" id="A0AAD9UDR5"/>